<feature type="transmembrane region" description="Helical" evidence="5">
    <location>
        <begin position="130"/>
        <end position="150"/>
    </location>
</feature>
<comment type="subcellular location">
    <subcellularLocation>
        <location evidence="1">Membrane</location>
        <topology evidence="1">Multi-pass membrane protein</topology>
    </subcellularLocation>
</comment>
<dbReference type="AlphaFoldDB" id="A0A346NPD5"/>
<evidence type="ECO:0000256" key="5">
    <source>
        <dbReference type="SAM" id="Phobius"/>
    </source>
</evidence>
<dbReference type="InterPro" id="IPR006977">
    <property type="entry name" value="Yip1_dom"/>
</dbReference>
<dbReference type="KEGG" id="salm:D0Y50_14145"/>
<sequence>MSNHLWGLLHHPDREWRSINDEHETVSHLYMHHVLWMAAIPVVSSFIGTTQFGWSFGGEKDILQVSVPTGIMIGVAFYGMILLAVAAVGSFIHWMARKYPTRPSRHECIVFAGYIATPLFLSGLFSIYPILWVCALACITGVCYTAYLLYQGTPNFLGISHKEGFILSSTMLAIGVLVLEVLLMGVVLLWSMHTEHSIVWRFFN</sequence>
<feature type="transmembrane region" description="Helical" evidence="5">
    <location>
        <begin position="34"/>
        <end position="56"/>
    </location>
</feature>
<dbReference type="EMBL" id="CP031769">
    <property type="protein sequence ID" value="AXR07392.1"/>
    <property type="molecule type" value="Genomic_DNA"/>
</dbReference>
<evidence type="ECO:0000313" key="7">
    <source>
        <dbReference type="EMBL" id="AXR07392.1"/>
    </source>
</evidence>
<feature type="domain" description="Yip1" evidence="6">
    <location>
        <begin position="6"/>
        <end position="180"/>
    </location>
</feature>
<dbReference type="Pfam" id="PF04893">
    <property type="entry name" value="Yip1"/>
    <property type="match status" value="1"/>
</dbReference>
<evidence type="ECO:0000259" key="6">
    <source>
        <dbReference type="Pfam" id="PF04893"/>
    </source>
</evidence>
<feature type="transmembrane region" description="Helical" evidence="5">
    <location>
        <begin position="108"/>
        <end position="124"/>
    </location>
</feature>
<evidence type="ECO:0000256" key="3">
    <source>
        <dbReference type="ARBA" id="ARBA00022989"/>
    </source>
</evidence>
<keyword evidence="2 5" id="KW-0812">Transmembrane</keyword>
<feature type="transmembrane region" description="Helical" evidence="5">
    <location>
        <begin position="76"/>
        <end position="96"/>
    </location>
</feature>
<evidence type="ECO:0000313" key="8">
    <source>
        <dbReference type="Proteomes" id="UP000262073"/>
    </source>
</evidence>
<keyword evidence="8" id="KW-1185">Reference proteome</keyword>
<proteinExistence type="predicted"/>
<dbReference type="RefSeq" id="WP_108565872.1">
    <property type="nucleotide sequence ID" value="NZ_CP031769.1"/>
</dbReference>
<keyword evidence="3 5" id="KW-1133">Transmembrane helix</keyword>
<dbReference type="Proteomes" id="UP000262073">
    <property type="component" value="Chromosome"/>
</dbReference>
<keyword evidence="4 5" id="KW-0472">Membrane</keyword>
<organism evidence="7 8">
    <name type="scientific">Salinimonas sediminis</name>
    <dbReference type="NCBI Taxonomy" id="2303538"/>
    <lineage>
        <taxon>Bacteria</taxon>
        <taxon>Pseudomonadati</taxon>
        <taxon>Pseudomonadota</taxon>
        <taxon>Gammaproteobacteria</taxon>
        <taxon>Alteromonadales</taxon>
        <taxon>Alteromonadaceae</taxon>
        <taxon>Alteromonas/Salinimonas group</taxon>
        <taxon>Salinimonas</taxon>
    </lineage>
</organism>
<evidence type="ECO:0000256" key="2">
    <source>
        <dbReference type="ARBA" id="ARBA00022692"/>
    </source>
</evidence>
<gene>
    <name evidence="7" type="ORF">D0Y50_14145</name>
</gene>
<accession>A0A346NPD5</accession>
<protein>
    <submittedName>
        <fullName evidence="7">YIP1 family protein</fullName>
    </submittedName>
</protein>
<dbReference type="GO" id="GO:0016020">
    <property type="term" value="C:membrane"/>
    <property type="evidence" value="ECO:0007669"/>
    <property type="project" value="UniProtKB-SubCell"/>
</dbReference>
<feature type="transmembrane region" description="Helical" evidence="5">
    <location>
        <begin position="171"/>
        <end position="192"/>
    </location>
</feature>
<evidence type="ECO:0000256" key="4">
    <source>
        <dbReference type="ARBA" id="ARBA00023136"/>
    </source>
</evidence>
<dbReference type="OrthoDB" id="9808452at2"/>
<evidence type="ECO:0000256" key="1">
    <source>
        <dbReference type="ARBA" id="ARBA00004141"/>
    </source>
</evidence>
<reference evidence="7 8" key="1">
    <citation type="submission" date="2018-08" db="EMBL/GenBank/DDBJ databases">
        <title>Salinimonas sediminis sp. nov., a piezophilic bacterium isolated from a deep-sea sediment sample from the New Britain Trench.</title>
        <authorList>
            <person name="Cao J."/>
        </authorList>
    </citation>
    <scope>NUCLEOTIDE SEQUENCE [LARGE SCALE GENOMIC DNA]</scope>
    <source>
        <strain evidence="7 8">N102</strain>
    </source>
</reference>
<name>A0A346NPD5_9ALTE</name>